<keyword evidence="2" id="KW-1185">Reference proteome</keyword>
<evidence type="ECO:0000313" key="2">
    <source>
        <dbReference type="Proteomes" id="UP001165960"/>
    </source>
</evidence>
<accession>A0ACC2RRX1</accession>
<name>A0ACC2RRX1_9FUNG</name>
<dbReference type="EMBL" id="QTSX02006604">
    <property type="protein sequence ID" value="KAJ9052791.1"/>
    <property type="molecule type" value="Genomic_DNA"/>
</dbReference>
<proteinExistence type="predicted"/>
<reference evidence="1" key="1">
    <citation type="submission" date="2022-04" db="EMBL/GenBank/DDBJ databases">
        <title>Genome of the entomopathogenic fungus Entomophthora muscae.</title>
        <authorList>
            <person name="Elya C."/>
            <person name="Lovett B.R."/>
            <person name="Lee E."/>
            <person name="Macias A.M."/>
            <person name="Hajek A.E."/>
            <person name="De Bivort B.L."/>
            <person name="Kasson M.T."/>
            <person name="De Fine Licht H.H."/>
            <person name="Stajich J.E."/>
        </authorList>
    </citation>
    <scope>NUCLEOTIDE SEQUENCE</scope>
    <source>
        <strain evidence="1">Berkeley</strain>
    </source>
</reference>
<protein>
    <submittedName>
        <fullName evidence="1">Uncharacterized protein</fullName>
    </submittedName>
</protein>
<evidence type="ECO:0000313" key="1">
    <source>
        <dbReference type="EMBL" id="KAJ9052791.1"/>
    </source>
</evidence>
<sequence>MQINSIVALFSIANLPLGLALPANNHQLGRRQDAGAAGVFANSISQMSNLGIKLITGALGGGNA</sequence>
<dbReference type="Proteomes" id="UP001165960">
    <property type="component" value="Unassembled WGS sequence"/>
</dbReference>
<comment type="caution">
    <text evidence="1">The sequence shown here is derived from an EMBL/GenBank/DDBJ whole genome shotgun (WGS) entry which is preliminary data.</text>
</comment>
<gene>
    <name evidence="1" type="ORF">DSO57_1030743</name>
</gene>
<organism evidence="1 2">
    <name type="scientific">Entomophthora muscae</name>
    <dbReference type="NCBI Taxonomy" id="34485"/>
    <lineage>
        <taxon>Eukaryota</taxon>
        <taxon>Fungi</taxon>
        <taxon>Fungi incertae sedis</taxon>
        <taxon>Zoopagomycota</taxon>
        <taxon>Entomophthoromycotina</taxon>
        <taxon>Entomophthoromycetes</taxon>
        <taxon>Entomophthorales</taxon>
        <taxon>Entomophthoraceae</taxon>
        <taxon>Entomophthora</taxon>
    </lineage>
</organism>